<dbReference type="CDD" id="cd21133">
    <property type="entry name" value="EVE"/>
    <property type="match status" value="1"/>
</dbReference>
<dbReference type="InterPro" id="IPR047197">
    <property type="entry name" value="THYN1-like_EVE"/>
</dbReference>
<dbReference type="Pfam" id="PF01878">
    <property type="entry name" value="EVE"/>
    <property type="match status" value="1"/>
</dbReference>
<organism evidence="2 3">
    <name type="scientific">Parachitinimonas caeni</name>
    <dbReference type="NCBI Taxonomy" id="3031301"/>
    <lineage>
        <taxon>Bacteria</taxon>
        <taxon>Pseudomonadati</taxon>
        <taxon>Pseudomonadota</taxon>
        <taxon>Betaproteobacteria</taxon>
        <taxon>Neisseriales</taxon>
        <taxon>Chitinibacteraceae</taxon>
        <taxon>Parachitinimonas</taxon>
    </lineage>
</organism>
<keyword evidence="3" id="KW-1185">Reference proteome</keyword>
<dbReference type="Gene3D" id="3.10.590.10">
    <property type="entry name" value="ph1033 like domains"/>
    <property type="match status" value="1"/>
</dbReference>
<dbReference type="EMBL" id="JARRAF010000001">
    <property type="protein sequence ID" value="MDK2122623.1"/>
    <property type="molecule type" value="Genomic_DNA"/>
</dbReference>
<sequence length="151" mass="17366">MNYWLMKAEPDDVGIDDLMRLPAQTVGWYGVRNYQARNFMRDDMAMGDLALFYHSGCAVPGIAGIVEICSAPYPDPTQFDPENKYFDPKSTPEVPRWQQVDVKFVRKTRFIPLSELRNLPALGSMRLLQRGNRLSITPVSEQEWHILEGLF</sequence>
<dbReference type="PANTHER" id="PTHR14087:SF7">
    <property type="entry name" value="THYMOCYTE NUCLEAR PROTEIN 1"/>
    <property type="match status" value="1"/>
</dbReference>
<evidence type="ECO:0000313" key="2">
    <source>
        <dbReference type="EMBL" id="MDK2122623.1"/>
    </source>
</evidence>
<comment type="caution">
    <text evidence="2">The sequence shown here is derived from an EMBL/GenBank/DDBJ whole genome shotgun (WGS) entry which is preliminary data.</text>
</comment>
<dbReference type="PANTHER" id="PTHR14087">
    <property type="entry name" value="THYMOCYTE NUCLEAR PROTEIN 1"/>
    <property type="match status" value="1"/>
</dbReference>
<protein>
    <submittedName>
        <fullName evidence="2">EVE domain-containing protein</fullName>
    </submittedName>
</protein>
<evidence type="ECO:0000259" key="1">
    <source>
        <dbReference type="Pfam" id="PF01878"/>
    </source>
</evidence>
<feature type="domain" description="EVE" evidence="1">
    <location>
        <begin position="2"/>
        <end position="148"/>
    </location>
</feature>
<dbReference type="InterPro" id="IPR002740">
    <property type="entry name" value="EVE_domain"/>
</dbReference>
<dbReference type="SUPFAM" id="SSF88697">
    <property type="entry name" value="PUA domain-like"/>
    <property type="match status" value="1"/>
</dbReference>
<dbReference type="InterPro" id="IPR052181">
    <property type="entry name" value="5hmC_binding"/>
</dbReference>
<evidence type="ECO:0000313" key="3">
    <source>
        <dbReference type="Proteomes" id="UP001172778"/>
    </source>
</evidence>
<proteinExistence type="predicted"/>
<name>A0ABT7DRC9_9NEIS</name>
<dbReference type="InterPro" id="IPR015947">
    <property type="entry name" value="PUA-like_sf"/>
</dbReference>
<dbReference type="RefSeq" id="WP_284098906.1">
    <property type="nucleotide sequence ID" value="NZ_JARRAF010000001.1"/>
</dbReference>
<accession>A0ABT7DRC9</accession>
<gene>
    <name evidence="2" type="ORF">PZA18_01015</name>
</gene>
<dbReference type="Proteomes" id="UP001172778">
    <property type="component" value="Unassembled WGS sequence"/>
</dbReference>
<reference evidence="2" key="1">
    <citation type="submission" date="2023-03" db="EMBL/GenBank/DDBJ databases">
        <title>Chitinimonas shenzhenensis gen. nov., sp. nov., a novel member of family Burkholderiaceae isolated from activated sludge collected in Shen Zhen, China.</title>
        <authorList>
            <person name="Wang X."/>
        </authorList>
    </citation>
    <scope>NUCLEOTIDE SEQUENCE</scope>
    <source>
        <strain evidence="2">DQS-5</strain>
    </source>
</reference>